<dbReference type="EMBL" id="BNAY01000010">
    <property type="protein sequence ID" value="GHH32497.1"/>
    <property type="molecule type" value="Genomic_DNA"/>
</dbReference>
<organism evidence="2 3">
    <name type="scientific">Amycolatopsis oliviviridis</name>
    <dbReference type="NCBI Taxonomy" id="1471590"/>
    <lineage>
        <taxon>Bacteria</taxon>
        <taxon>Bacillati</taxon>
        <taxon>Actinomycetota</taxon>
        <taxon>Actinomycetes</taxon>
        <taxon>Pseudonocardiales</taxon>
        <taxon>Pseudonocardiaceae</taxon>
        <taxon>Amycolatopsis</taxon>
    </lineage>
</organism>
<dbReference type="Proteomes" id="UP000635387">
    <property type="component" value="Unassembled WGS sequence"/>
</dbReference>
<accession>A0ABQ3M5Y1</accession>
<keyword evidence="3" id="KW-1185">Reference proteome</keyword>
<evidence type="ECO:0000313" key="2">
    <source>
        <dbReference type="EMBL" id="GHH32497.1"/>
    </source>
</evidence>
<protein>
    <submittedName>
        <fullName evidence="2">Uncharacterized protein</fullName>
    </submittedName>
</protein>
<sequence length="108" mass="11621">MLDGDERGEGDFPALHERMVPFTSGLAVRGGDSGSEASRKPRSGRPGVPNVAFATSAKTGERSVREGWRQGSVVKATFTTFNVVKVAFTTSEADMHASEHETFCFTPQ</sequence>
<feature type="region of interest" description="Disordered" evidence="1">
    <location>
        <begin position="23"/>
        <end position="51"/>
    </location>
</feature>
<name>A0ABQ3M5Y1_9PSEU</name>
<gene>
    <name evidence="2" type="ORF">GCM10017790_69700</name>
</gene>
<evidence type="ECO:0000256" key="1">
    <source>
        <dbReference type="SAM" id="MobiDB-lite"/>
    </source>
</evidence>
<comment type="caution">
    <text evidence="2">The sequence shown here is derived from an EMBL/GenBank/DDBJ whole genome shotgun (WGS) entry which is preliminary data.</text>
</comment>
<proteinExistence type="predicted"/>
<reference evidence="3" key="1">
    <citation type="journal article" date="2019" name="Int. J. Syst. Evol. Microbiol.">
        <title>The Global Catalogue of Microorganisms (GCM) 10K type strain sequencing project: providing services to taxonomists for standard genome sequencing and annotation.</title>
        <authorList>
            <consortium name="The Broad Institute Genomics Platform"/>
            <consortium name="The Broad Institute Genome Sequencing Center for Infectious Disease"/>
            <person name="Wu L."/>
            <person name="Ma J."/>
        </authorList>
    </citation>
    <scope>NUCLEOTIDE SEQUENCE [LARGE SCALE GENOMIC DNA]</scope>
    <source>
        <strain evidence="3">CGMCC 4.7683</strain>
    </source>
</reference>
<evidence type="ECO:0000313" key="3">
    <source>
        <dbReference type="Proteomes" id="UP000635387"/>
    </source>
</evidence>